<keyword evidence="2" id="KW-1185">Reference proteome</keyword>
<sequence>MAVSFLRFHLGSFLSPPTEGLTASLHTPLSCPSSNPVYHKNLHYWKMSWNYHLFSPLRGPVTVQHKLTDLQRCLNNLNSLVS</sequence>
<reference evidence="1" key="1">
    <citation type="thesis" date="2020" institute="ProQuest LLC" country="789 East Eisenhower Parkway, Ann Arbor, MI, USA">
        <title>Comparative Genomics and Chromosome Evolution.</title>
        <authorList>
            <person name="Mudd A.B."/>
        </authorList>
    </citation>
    <scope>NUCLEOTIDE SEQUENCE</scope>
    <source>
        <strain evidence="1">HN-11 Male</strain>
        <tissue evidence="1">Kidney and liver</tissue>
    </source>
</reference>
<dbReference type="Proteomes" id="UP000770717">
    <property type="component" value="Unassembled WGS sequence"/>
</dbReference>
<dbReference type="AlphaFoldDB" id="A0A8J6EJG7"/>
<name>A0A8J6EJG7_ELECQ</name>
<organism evidence="1 2">
    <name type="scientific">Eleutherodactylus coqui</name>
    <name type="common">Puerto Rican coqui</name>
    <dbReference type="NCBI Taxonomy" id="57060"/>
    <lineage>
        <taxon>Eukaryota</taxon>
        <taxon>Metazoa</taxon>
        <taxon>Chordata</taxon>
        <taxon>Craniata</taxon>
        <taxon>Vertebrata</taxon>
        <taxon>Euteleostomi</taxon>
        <taxon>Amphibia</taxon>
        <taxon>Batrachia</taxon>
        <taxon>Anura</taxon>
        <taxon>Neobatrachia</taxon>
        <taxon>Hyloidea</taxon>
        <taxon>Eleutherodactylidae</taxon>
        <taxon>Eleutherodactylinae</taxon>
        <taxon>Eleutherodactylus</taxon>
        <taxon>Eleutherodactylus</taxon>
    </lineage>
</organism>
<accession>A0A8J6EJG7</accession>
<protein>
    <submittedName>
        <fullName evidence="1">Uncharacterized protein</fullName>
    </submittedName>
</protein>
<gene>
    <name evidence="1" type="ORF">GDO78_018524</name>
</gene>
<evidence type="ECO:0000313" key="1">
    <source>
        <dbReference type="EMBL" id="KAG9470233.1"/>
    </source>
</evidence>
<dbReference type="EMBL" id="WNTK01000331">
    <property type="protein sequence ID" value="KAG9470233.1"/>
    <property type="molecule type" value="Genomic_DNA"/>
</dbReference>
<comment type="caution">
    <text evidence="1">The sequence shown here is derived from an EMBL/GenBank/DDBJ whole genome shotgun (WGS) entry which is preliminary data.</text>
</comment>
<proteinExistence type="predicted"/>
<evidence type="ECO:0000313" key="2">
    <source>
        <dbReference type="Proteomes" id="UP000770717"/>
    </source>
</evidence>